<evidence type="ECO:0000313" key="3">
    <source>
        <dbReference type="EMBL" id="TCO36563.1"/>
    </source>
</evidence>
<feature type="domain" description="DUF4142" evidence="2">
    <location>
        <begin position="35"/>
        <end position="166"/>
    </location>
</feature>
<sequence>MRNILLAAALAALSFGASAQMREVVEVPAGALDQADVDFLRTADTANIDQLTFAMRVTGRARTSVRSLAENVLGSHRKADDALRMLATAKNVELDHRMSPRAQSEADDLLRRDVDVDRMYVEDLARDSADMIALYEAARDTSRDPDIRQYAETMLPALRSNQRQAEDRLARAGLARE</sequence>
<gene>
    <name evidence="3" type="ORF">EV148_11247</name>
</gene>
<evidence type="ECO:0000256" key="1">
    <source>
        <dbReference type="SAM" id="SignalP"/>
    </source>
</evidence>
<proteinExistence type="predicted"/>
<dbReference type="Proteomes" id="UP000294862">
    <property type="component" value="Unassembled WGS sequence"/>
</dbReference>
<name>A0A4R2HY65_9GAMM</name>
<protein>
    <submittedName>
        <fullName evidence="3">Putative outer membrane protein</fullName>
    </submittedName>
</protein>
<feature type="signal peptide" evidence="1">
    <location>
        <begin position="1"/>
        <end position="19"/>
    </location>
</feature>
<accession>A0A4R2HY65</accession>
<dbReference type="Gene3D" id="1.20.1260.10">
    <property type="match status" value="1"/>
</dbReference>
<dbReference type="Pfam" id="PF13628">
    <property type="entry name" value="DUF4142"/>
    <property type="match status" value="1"/>
</dbReference>
<dbReference type="InterPro" id="IPR025419">
    <property type="entry name" value="DUF4142"/>
</dbReference>
<feature type="chain" id="PRO_5020830362" evidence="1">
    <location>
        <begin position="20"/>
        <end position="177"/>
    </location>
</feature>
<dbReference type="PANTHER" id="PTHR38593:SF1">
    <property type="entry name" value="BLR2558 PROTEIN"/>
    <property type="match status" value="1"/>
</dbReference>
<evidence type="ECO:0000259" key="2">
    <source>
        <dbReference type="Pfam" id="PF13628"/>
    </source>
</evidence>
<dbReference type="RefSeq" id="WP_132000003.1">
    <property type="nucleotide sequence ID" value="NZ_SLWQ01000012.1"/>
</dbReference>
<keyword evidence="4" id="KW-1185">Reference proteome</keyword>
<dbReference type="InterPro" id="IPR012347">
    <property type="entry name" value="Ferritin-like"/>
</dbReference>
<dbReference type="PANTHER" id="PTHR38593">
    <property type="entry name" value="BLR2558 PROTEIN"/>
    <property type="match status" value="1"/>
</dbReference>
<evidence type="ECO:0000313" key="4">
    <source>
        <dbReference type="Proteomes" id="UP000294862"/>
    </source>
</evidence>
<organism evidence="3 4">
    <name type="scientific">Dokdonella fugitiva</name>
    <dbReference type="NCBI Taxonomy" id="328517"/>
    <lineage>
        <taxon>Bacteria</taxon>
        <taxon>Pseudomonadati</taxon>
        <taxon>Pseudomonadota</taxon>
        <taxon>Gammaproteobacteria</taxon>
        <taxon>Lysobacterales</taxon>
        <taxon>Rhodanobacteraceae</taxon>
        <taxon>Dokdonella</taxon>
    </lineage>
</organism>
<dbReference type="AlphaFoldDB" id="A0A4R2HY65"/>
<dbReference type="EMBL" id="SLWQ01000012">
    <property type="protein sequence ID" value="TCO36563.1"/>
    <property type="molecule type" value="Genomic_DNA"/>
</dbReference>
<keyword evidence="1" id="KW-0732">Signal</keyword>
<comment type="caution">
    <text evidence="3">The sequence shown here is derived from an EMBL/GenBank/DDBJ whole genome shotgun (WGS) entry which is preliminary data.</text>
</comment>
<reference evidence="3 4" key="1">
    <citation type="journal article" date="2015" name="Stand. Genomic Sci.">
        <title>Genomic Encyclopedia of Bacterial and Archaeal Type Strains, Phase III: the genomes of soil and plant-associated and newly described type strains.</title>
        <authorList>
            <person name="Whitman W.B."/>
            <person name="Woyke T."/>
            <person name="Klenk H.P."/>
            <person name="Zhou Y."/>
            <person name="Lilburn T.G."/>
            <person name="Beck B.J."/>
            <person name="De Vos P."/>
            <person name="Vandamme P."/>
            <person name="Eisen J.A."/>
            <person name="Garrity G."/>
            <person name="Hugenholtz P."/>
            <person name="Kyrpides N.C."/>
        </authorList>
    </citation>
    <scope>NUCLEOTIDE SEQUENCE [LARGE SCALE GENOMIC DNA]</scope>
    <source>
        <strain evidence="3 4">A3</strain>
    </source>
</reference>